<dbReference type="EMBL" id="CP066832">
    <property type="protein sequence ID" value="QQM47461.1"/>
    <property type="molecule type" value="Genomic_DNA"/>
</dbReference>
<dbReference type="KEGG" id="slf:JEQ17_48735"/>
<geneLocation type="plasmid" evidence="3 4">
    <name>unnamed1</name>
</geneLocation>
<dbReference type="RefSeq" id="WP_024127551.1">
    <property type="nucleotide sequence ID" value="NZ_CP066832.1"/>
</dbReference>
<sequence>MFVQSVGDRTVKGSAVRAAAVAVLGSALAAGLHHATGDSPVSGPAVALAASVLFVGAFLAFAVCSPRTTALLLAAAQAALPIWLNTTEPLAASDGHYRLLPTWHHSSPAMAALNLTVAVALTWLLSSACELPARLVNACLEPARQWLLRLAGFLGLPLPLPYEAVTSRPRGRASDIPLLPVACLVLRHQRVPCGP</sequence>
<accession>A0A7T7RI43</accession>
<reference evidence="3 4" key="1">
    <citation type="submission" date="2020-12" db="EMBL/GenBank/DDBJ databases">
        <title>A novel species.</title>
        <authorList>
            <person name="Li K."/>
        </authorList>
    </citation>
    <scope>NUCLEOTIDE SEQUENCE [LARGE SCALE GENOMIC DNA]</scope>
    <source>
        <strain evidence="3 4">ZYC-3</strain>
        <plasmid evidence="3 4">unnamed1</plasmid>
    </source>
</reference>
<keyword evidence="1" id="KW-0472">Membrane</keyword>
<feature type="transmembrane region" description="Helical" evidence="1">
    <location>
        <begin position="45"/>
        <end position="63"/>
    </location>
</feature>
<feature type="transmembrane region" description="Helical" evidence="1">
    <location>
        <begin position="70"/>
        <end position="86"/>
    </location>
</feature>
<protein>
    <recommendedName>
        <fullName evidence="5">Integral membrane protein</fullName>
    </recommendedName>
</protein>
<keyword evidence="1" id="KW-0812">Transmembrane</keyword>
<evidence type="ECO:0000256" key="1">
    <source>
        <dbReference type="SAM" id="Phobius"/>
    </source>
</evidence>
<keyword evidence="2" id="KW-0732">Signal</keyword>
<keyword evidence="4" id="KW-1185">Reference proteome</keyword>
<organism evidence="3 4">
    <name type="scientific">Streptomyces liliifuscus</name>
    <dbReference type="NCBI Taxonomy" id="2797636"/>
    <lineage>
        <taxon>Bacteria</taxon>
        <taxon>Bacillati</taxon>
        <taxon>Actinomycetota</taxon>
        <taxon>Actinomycetes</taxon>
        <taxon>Kitasatosporales</taxon>
        <taxon>Streptomycetaceae</taxon>
        <taxon>Streptomyces</taxon>
    </lineage>
</organism>
<evidence type="ECO:0000313" key="3">
    <source>
        <dbReference type="EMBL" id="QQM47461.1"/>
    </source>
</evidence>
<name>A0A7T7RI43_9ACTN</name>
<feature type="signal peptide" evidence="2">
    <location>
        <begin position="1"/>
        <end position="29"/>
    </location>
</feature>
<dbReference type="Proteomes" id="UP000595636">
    <property type="component" value="Plasmid unnamed1"/>
</dbReference>
<gene>
    <name evidence="3" type="ORF">JEQ17_48735</name>
</gene>
<feature type="transmembrane region" description="Helical" evidence="1">
    <location>
        <begin position="106"/>
        <end position="125"/>
    </location>
</feature>
<keyword evidence="1" id="KW-1133">Transmembrane helix</keyword>
<dbReference type="AlphaFoldDB" id="A0A7T7RI43"/>
<feature type="chain" id="PRO_5032877049" description="Integral membrane protein" evidence="2">
    <location>
        <begin position="30"/>
        <end position="195"/>
    </location>
</feature>
<proteinExistence type="predicted"/>
<evidence type="ECO:0000256" key="2">
    <source>
        <dbReference type="SAM" id="SignalP"/>
    </source>
</evidence>
<keyword evidence="3" id="KW-0614">Plasmid</keyword>
<evidence type="ECO:0000313" key="4">
    <source>
        <dbReference type="Proteomes" id="UP000595636"/>
    </source>
</evidence>
<evidence type="ECO:0008006" key="5">
    <source>
        <dbReference type="Google" id="ProtNLM"/>
    </source>
</evidence>